<gene>
    <name evidence="2" type="ORF">MNBD_GAMMA04-390</name>
</gene>
<dbReference type="InterPro" id="IPR027843">
    <property type="entry name" value="DUF4440"/>
</dbReference>
<evidence type="ECO:0000259" key="1">
    <source>
        <dbReference type="Pfam" id="PF14534"/>
    </source>
</evidence>
<protein>
    <recommendedName>
        <fullName evidence="1">DUF4440 domain-containing protein</fullName>
    </recommendedName>
</protein>
<sequence length="149" mass="16683">MKSLLTFLTYCLLSAGLVHADNSKQQIENLISNYETALNGSDIKGVLGVYGKKPVFMPQHVPAQVGRDAVKQTYENVFNTIKLNIKFTTHEIEVLGDTAWARTSSAGETKILATDAVVKSGYNELFIFKNENGNWKIHQYLFSTNQPRQ</sequence>
<dbReference type="Gene3D" id="3.10.450.50">
    <property type="match status" value="1"/>
</dbReference>
<evidence type="ECO:0000313" key="2">
    <source>
        <dbReference type="EMBL" id="VAW43916.1"/>
    </source>
</evidence>
<dbReference type="InterPro" id="IPR032710">
    <property type="entry name" value="NTF2-like_dom_sf"/>
</dbReference>
<proteinExistence type="predicted"/>
<name>A0A3B0WHF0_9ZZZZ</name>
<reference evidence="2" key="1">
    <citation type="submission" date="2018-06" db="EMBL/GenBank/DDBJ databases">
        <authorList>
            <person name="Zhirakovskaya E."/>
        </authorList>
    </citation>
    <scope>NUCLEOTIDE SEQUENCE</scope>
</reference>
<dbReference type="EMBL" id="UOFB01000004">
    <property type="protein sequence ID" value="VAW43916.1"/>
    <property type="molecule type" value="Genomic_DNA"/>
</dbReference>
<dbReference type="AlphaFoldDB" id="A0A3B0WHF0"/>
<dbReference type="SUPFAM" id="SSF54427">
    <property type="entry name" value="NTF2-like"/>
    <property type="match status" value="1"/>
</dbReference>
<organism evidence="2">
    <name type="scientific">hydrothermal vent metagenome</name>
    <dbReference type="NCBI Taxonomy" id="652676"/>
    <lineage>
        <taxon>unclassified sequences</taxon>
        <taxon>metagenomes</taxon>
        <taxon>ecological metagenomes</taxon>
    </lineage>
</organism>
<accession>A0A3B0WHF0</accession>
<feature type="domain" description="DUF4440" evidence="1">
    <location>
        <begin position="27"/>
        <end position="137"/>
    </location>
</feature>
<dbReference type="Pfam" id="PF14534">
    <property type="entry name" value="DUF4440"/>
    <property type="match status" value="1"/>
</dbReference>